<dbReference type="AlphaFoldDB" id="A0A6G7Y620"/>
<organism evidence="1 2">
    <name type="scientific">Propioniciclava coleopterorum</name>
    <dbReference type="NCBI Taxonomy" id="2714937"/>
    <lineage>
        <taxon>Bacteria</taxon>
        <taxon>Bacillati</taxon>
        <taxon>Actinomycetota</taxon>
        <taxon>Actinomycetes</taxon>
        <taxon>Propionibacteriales</taxon>
        <taxon>Propionibacteriaceae</taxon>
        <taxon>Propioniciclava</taxon>
    </lineage>
</organism>
<dbReference type="EMBL" id="CP049865">
    <property type="protein sequence ID" value="QIK72067.1"/>
    <property type="molecule type" value="Genomic_DNA"/>
</dbReference>
<dbReference type="KEGG" id="prv:G7070_07045"/>
<protein>
    <submittedName>
        <fullName evidence="1">Uncharacterized protein</fullName>
    </submittedName>
</protein>
<accession>A0A6G7Y620</accession>
<dbReference type="RefSeq" id="WP_166233068.1">
    <property type="nucleotide sequence ID" value="NZ_CP049865.1"/>
</dbReference>
<evidence type="ECO:0000313" key="1">
    <source>
        <dbReference type="EMBL" id="QIK72067.1"/>
    </source>
</evidence>
<reference evidence="1 2" key="1">
    <citation type="submission" date="2020-03" db="EMBL/GenBank/DDBJ databases">
        <title>Propioniciclava sp. nov., isolated from Hydrophilus acuminatus.</title>
        <authorList>
            <person name="Hyun D.-W."/>
            <person name="Bae J.-W."/>
        </authorList>
    </citation>
    <scope>NUCLEOTIDE SEQUENCE [LARGE SCALE GENOMIC DNA]</scope>
    <source>
        <strain evidence="1 2">HDW11</strain>
    </source>
</reference>
<name>A0A6G7Y620_9ACTN</name>
<proteinExistence type="predicted"/>
<sequence>MTRKVSDFGSLQDRIAAPQSLSESRAAHVDVELDGEWTPGLLAGWRRAADGAWWGRVAVVQGDDFIVLDLIATRVRPASSSGR</sequence>
<gene>
    <name evidence="1" type="ORF">G7070_07045</name>
</gene>
<keyword evidence="2" id="KW-1185">Reference proteome</keyword>
<dbReference type="Proteomes" id="UP000501058">
    <property type="component" value="Chromosome"/>
</dbReference>
<evidence type="ECO:0000313" key="2">
    <source>
        <dbReference type="Proteomes" id="UP000501058"/>
    </source>
</evidence>